<organism evidence="1">
    <name type="scientific">Sulfolobus islandicus filamentous virus 2</name>
    <dbReference type="NCBI Taxonomy" id="1902331"/>
    <lineage>
        <taxon>Viruses</taxon>
        <taxon>Adnaviria</taxon>
        <taxon>Zilligvirae</taxon>
        <taxon>Taleaviricota</taxon>
        <taxon>Tokiviricetes</taxon>
        <taxon>Ligamenvirales</taxon>
        <taxon>Lipothrixviridae</taxon>
        <taxon>Betalipothrixvirus</taxon>
        <taxon>Betalipothrixvirus hveragerdiense</taxon>
        <taxon>Sulfolobus islandicus filamentous virus</taxon>
    </lineage>
</organism>
<reference evidence="1" key="1">
    <citation type="journal article" date="2014" name="Mol. Microbiol.">
        <title>Inter-viral conflicts that exploit host CRISPR immune systems of Sulfolobus.</title>
        <authorList>
            <person name="Erdmann S."/>
            <person name="Le Moine Bauer S."/>
            <person name="Garrett R.A."/>
        </authorList>
    </citation>
    <scope>NUCLEOTIDE SEQUENCE [LARGE SCALE GENOMIC DNA]</scope>
</reference>
<dbReference type="EMBL" id="KX467643">
    <property type="protein sequence ID" value="AOS58372.1"/>
    <property type="molecule type" value="Genomic_DNA"/>
</dbReference>
<proteinExistence type="predicted"/>
<reference evidence="1" key="2">
    <citation type="submission" date="2016-06" db="EMBL/GenBank/DDBJ databases">
        <authorList>
            <person name="Kjaerup R.B."/>
            <person name="Dalgaard T.S."/>
            <person name="Juul-Madsen H.R."/>
        </authorList>
    </citation>
    <scope>NUCLEOTIDE SEQUENCE</scope>
</reference>
<evidence type="ECO:0000313" key="1">
    <source>
        <dbReference type="EMBL" id="AOS58372.1"/>
    </source>
</evidence>
<sequence>MAEITSKKLECKAKVNSTNGIVFLDCETKVVFNVKNSEVQHSINLIKEVGILETIRHELIKEQINVIAMEMDKRIEQIKRGFEELEKTGLMIEVD</sequence>
<accession>A0A1D8BJ82</accession>
<gene>
    <name evidence="1" type="primary">SIFV2_gp17</name>
</gene>
<dbReference type="Proteomes" id="UP000223173">
    <property type="component" value="Segment"/>
</dbReference>
<name>A0A1D8BJ82_SIFV</name>
<protein>
    <submittedName>
        <fullName evidence="1">SIFV.gp20-like protein</fullName>
    </submittedName>
</protein>